<feature type="compositionally biased region" description="Pro residues" evidence="1">
    <location>
        <begin position="9"/>
        <end position="18"/>
    </location>
</feature>
<dbReference type="InterPro" id="IPR038175">
    <property type="entry name" value="CBM21_dom_sf"/>
</dbReference>
<feature type="compositionally biased region" description="Low complexity" evidence="1">
    <location>
        <begin position="572"/>
        <end position="589"/>
    </location>
</feature>
<reference evidence="3" key="1">
    <citation type="journal article" date="2020" name="Nat. Commun.">
        <title>Large-scale genome sequencing of mycorrhizal fungi provides insights into the early evolution of symbiotic traits.</title>
        <authorList>
            <person name="Miyauchi S."/>
            <person name="Kiss E."/>
            <person name="Kuo A."/>
            <person name="Drula E."/>
            <person name="Kohler A."/>
            <person name="Sanchez-Garcia M."/>
            <person name="Morin E."/>
            <person name="Andreopoulos B."/>
            <person name="Barry K.W."/>
            <person name="Bonito G."/>
            <person name="Buee M."/>
            <person name="Carver A."/>
            <person name="Chen C."/>
            <person name="Cichocki N."/>
            <person name="Clum A."/>
            <person name="Culley D."/>
            <person name="Crous P.W."/>
            <person name="Fauchery L."/>
            <person name="Girlanda M."/>
            <person name="Hayes R.D."/>
            <person name="Keri Z."/>
            <person name="LaButti K."/>
            <person name="Lipzen A."/>
            <person name="Lombard V."/>
            <person name="Magnuson J."/>
            <person name="Maillard F."/>
            <person name="Murat C."/>
            <person name="Nolan M."/>
            <person name="Ohm R.A."/>
            <person name="Pangilinan J."/>
            <person name="Pereira M.F."/>
            <person name="Perotto S."/>
            <person name="Peter M."/>
            <person name="Pfister S."/>
            <person name="Riley R."/>
            <person name="Sitrit Y."/>
            <person name="Stielow J.B."/>
            <person name="Szollosi G."/>
            <person name="Zifcakova L."/>
            <person name="Stursova M."/>
            <person name="Spatafora J.W."/>
            <person name="Tedersoo L."/>
            <person name="Vaario L.M."/>
            <person name="Yamada A."/>
            <person name="Yan M."/>
            <person name="Wang P."/>
            <person name="Xu J."/>
            <person name="Bruns T."/>
            <person name="Baldrian P."/>
            <person name="Vilgalys R."/>
            <person name="Dunand C."/>
            <person name="Henrissat B."/>
            <person name="Grigoriev I.V."/>
            <person name="Hibbett D."/>
            <person name="Nagy L.G."/>
            <person name="Martin F.M."/>
        </authorList>
    </citation>
    <scope>NUCLEOTIDE SEQUENCE</scope>
    <source>
        <strain evidence="3">UH-Tt-Lm1</strain>
    </source>
</reference>
<dbReference type="Gene3D" id="2.60.40.2440">
    <property type="entry name" value="Carbohydrate binding type-21 domain"/>
    <property type="match status" value="1"/>
</dbReference>
<evidence type="ECO:0000256" key="1">
    <source>
        <dbReference type="SAM" id="MobiDB-lite"/>
    </source>
</evidence>
<evidence type="ECO:0000313" key="3">
    <source>
        <dbReference type="EMBL" id="KAF9793142.1"/>
    </source>
</evidence>
<sequence>MPNSQAIFPFPPPNPVAHPPNNESQYLVKANGAPDSESGRSAKLRVQHKIQPLLPLQPVQSSHVSTLDFPRQSPQLTASGRAQTFPCSQTIPPLALDEPDLTTDSAVILSPSPSFDGNIRKKSGEPLKSSLKCRTPTPRPSLAVVTGKLTSKSEPGTPHHIRSKSVSFAERLDHVKLFFAEQKPIAVSRDGSPTEESGTESEAPAPIHRASSDDEKKRLLVMEVINMPQRWTMDVDVMLEDVALSKEATICGHVKVRNLAFQKSVAVRFTFDFWQTTSEVSAKYEQPLAHGAFDRFSFVIRLHDILSKIEDKTLFMAIRYTVNGREIWDNNWGNDYKIKFSLPAPTKSHGAIAQIQYASDEEAVANLTKKLQHVQSTEALKDAQRFHRRRGSGSAGEDFFFSSSTSLSSRYTWEASLKKPWKPADYPTPSHPPSAPQPASSSVFPWSRKPNQSPLVNQRHSATRSQVIDTTRGSPRFGDENTTPEIATRLLPGSFRNHIRGSFDVRSPSGLADTGSPDGKKFKAVFDLVPPRDKAGGGTGATDADNDGETLIPISQVPKFHMPGEIERTSSDDSCSSSVSSSSQPSPTVIAASTSSKEMASIINRFCFYTSSGSETRSTVGSRDDGGVLGLGGTAGDGASCLAAAAEALMVPEEVLQRSHSASSIEDILRQVRRTTSQIEHPESPHKSRRSSCDDLASLGGALTPTHSPTTMPFRL</sequence>
<proteinExistence type="predicted"/>
<dbReference type="PANTHER" id="PTHR12307:SF36">
    <property type="entry name" value="GLYCOGEN-BINDING SUBUNIT 76A"/>
    <property type="match status" value="1"/>
</dbReference>
<organism evidence="3 4">
    <name type="scientific">Thelephora terrestris</name>
    <dbReference type="NCBI Taxonomy" id="56493"/>
    <lineage>
        <taxon>Eukaryota</taxon>
        <taxon>Fungi</taxon>
        <taxon>Dikarya</taxon>
        <taxon>Basidiomycota</taxon>
        <taxon>Agaricomycotina</taxon>
        <taxon>Agaricomycetes</taxon>
        <taxon>Thelephorales</taxon>
        <taxon>Thelephoraceae</taxon>
        <taxon>Thelephora</taxon>
    </lineage>
</organism>
<dbReference type="GO" id="GO:0005979">
    <property type="term" value="P:regulation of glycogen biosynthetic process"/>
    <property type="evidence" value="ECO:0007669"/>
    <property type="project" value="TreeGrafter"/>
</dbReference>
<feature type="region of interest" description="Disordered" evidence="1">
    <location>
        <begin position="1"/>
        <end position="40"/>
    </location>
</feature>
<dbReference type="Proteomes" id="UP000736335">
    <property type="component" value="Unassembled WGS sequence"/>
</dbReference>
<feature type="region of interest" description="Disordered" evidence="1">
    <location>
        <begin position="112"/>
        <end position="142"/>
    </location>
</feature>
<feature type="domain" description="CBM21" evidence="2">
    <location>
        <begin position="229"/>
        <end position="339"/>
    </location>
</feature>
<dbReference type="PROSITE" id="PS51159">
    <property type="entry name" value="CBM21"/>
    <property type="match status" value="1"/>
</dbReference>
<dbReference type="GO" id="GO:2001069">
    <property type="term" value="F:glycogen binding"/>
    <property type="evidence" value="ECO:0007669"/>
    <property type="project" value="TreeGrafter"/>
</dbReference>
<feature type="compositionally biased region" description="Polar residues" evidence="1">
    <location>
        <begin position="449"/>
        <end position="473"/>
    </location>
</feature>
<dbReference type="InterPro" id="IPR050782">
    <property type="entry name" value="PP1_regulatory_subunit_3"/>
</dbReference>
<feature type="region of interest" description="Disordered" evidence="1">
    <location>
        <begin position="675"/>
        <end position="716"/>
    </location>
</feature>
<dbReference type="GO" id="GO:0008157">
    <property type="term" value="F:protein phosphatase 1 binding"/>
    <property type="evidence" value="ECO:0007669"/>
    <property type="project" value="TreeGrafter"/>
</dbReference>
<evidence type="ECO:0000259" key="2">
    <source>
        <dbReference type="PROSITE" id="PS51159"/>
    </source>
</evidence>
<feature type="region of interest" description="Disordered" evidence="1">
    <location>
        <begin position="530"/>
        <end position="550"/>
    </location>
</feature>
<feature type="compositionally biased region" description="Polar residues" evidence="1">
    <location>
        <begin position="705"/>
        <end position="716"/>
    </location>
</feature>
<dbReference type="Pfam" id="PF03370">
    <property type="entry name" value="CBM_21"/>
    <property type="match status" value="1"/>
</dbReference>
<accession>A0A9P6LD64</accession>
<dbReference type="OrthoDB" id="1881at2759"/>
<evidence type="ECO:0000313" key="4">
    <source>
        <dbReference type="Proteomes" id="UP000736335"/>
    </source>
</evidence>
<gene>
    <name evidence="3" type="ORF">BJ322DRAFT_1016741</name>
</gene>
<reference evidence="3" key="2">
    <citation type="submission" date="2020-11" db="EMBL/GenBank/DDBJ databases">
        <authorList>
            <consortium name="DOE Joint Genome Institute"/>
            <person name="Kuo A."/>
            <person name="Miyauchi S."/>
            <person name="Kiss E."/>
            <person name="Drula E."/>
            <person name="Kohler A."/>
            <person name="Sanchez-Garcia M."/>
            <person name="Andreopoulos B."/>
            <person name="Barry K.W."/>
            <person name="Bonito G."/>
            <person name="Buee M."/>
            <person name="Carver A."/>
            <person name="Chen C."/>
            <person name="Cichocki N."/>
            <person name="Clum A."/>
            <person name="Culley D."/>
            <person name="Crous P.W."/>
            <person name="Fauchery L."/>
            <person name="Girlanda M."/>
            <person name="Hayes R."/>
            <person name="Keri Z."/>
            <person name="Labutti K."/>
            <person name="Lipzen A."/>
            <person name="Lombard V."/>
            <person name="Magnuson J."/>
            <person name="Maillard F."/>
            <person name="Morin E."/>
            <person name="Murat C."/>
            <person name="Nolan M."/>
            <person name="Ohm R."/>
            <person name="Pangilinan J."/>
            <person name="Pereira M."/>
            <person name="Perotto S."/>
            <person name="Peter M."/>
            <person name="Riley R."/>
            <person name="Sitrit Y."/>
            <person name="Stielow B."/>
            <person name="Szollosi G."/>
            <person name="Zifcakova L."/>
            <person name="Stursova M."/>
            <person name="Spatafora J.W."/>
            <person name="Tedersoo L."/>
            <person name="Vaario L.-M."/>
            <person name="Yamada A."/>
            <person name="Yan M."/>
            <person name="Wang P."/>
            <person name="Xu J."/>
            <person name="Bruns T."/>
            <person name="Baldrian P."/>
            <person name="Vilgalys R."/>
            <person name="Henrissat B."/>
            <person name="Grigoriev I.V."/>
            <person name="Hibbett D."/>
            <person name="Nagy L.G."/>
            <person name="Martin F.M."/>
        </authorList>
    </citation>
    <scope>NUCLEOTIDE SEQUENCE</scope>
    <source>
        <strain evidence="3">UH-Tt-Lm1</strain>
    </source>
</reference>
<protein>
    <submittedName>
        <fullName evidence="3">Phosphatase regulatory subunit-domain-containing protein</fullName>
    </submittedName>
</protein>
<feature type="region of interest" description="Disordered" evidence="1">
    <location>
        <begin position="187"/>
        <end position="212"/>
    </location>
</feature>
<feature type="region of interest" description="Disordered" evidence="1">
    <location>
        <begin position="564"/>
        <end position="589"/>
    </location>
</feature>
<name>A0A9P6LD64_9AGAM</name>
<dbReference type="GO" id="GO:0000164">
    <property type="term" value="C:protein phosphatase type 1 complex"/>
    <property type="evidence" value="ECO:0007669"/>
    <property type="project" value="TreeGrafter"/>
</dbReference>
<dbReference type="PANTHER" id="PTHR12307">
    <property type="entry name" value="PROTEIN PHOSPHATASE 1 REGULATORY SUBUNIT"/>
    <property type="match status" value="1"/>
</dbReference>
<keyword evidence="4" id="KW-1185">Reference proteome</keyword>
<dbReference type="EMBL" id="WIUZ02000001">
    <property type="protein sequence ID" value="KAF9793142.1"/>
    <property type="molecule type" value="Genomic_DNA"/>
</dbReference>
<feature type="region of interest" description="Disordered" evidence="1">
    <location>
        <begin position="424"/>
        <end position="483"/>
    </location>
</feature>
<comment type="caution">
    <text evidence="3">The sequence shown here is derived from an EMBL/GenBank/DDBJ whole genome shotgun (WGS) entry which is preliminary data.</text>
</comment>
<dbReference type="AlphaFoldDB" id="A0A9P6LD64"/>
<dbReference type="InterPro" id="IPR005036">
    <property type="entry name" value="CBM21_dom"/>
</dbReference>
<feature type="compositionally biased region" description="Low complexity" evidence="1">
    <location>
        <begin position="194"/>
        <end position="206"/>
    </location>
</feature>